<accession>A0A9J7YMM0</accession>
<dbReference type="GO" id="GO:0034751">
    <property type="term" value="C:aryl hydrocarbon receptor complex"/>
    <property type="evidence" value="ECO:0007669"/>
    <property type="project" value="TreeGrafter"/>
</dbReference>
<dbReference type="CDD" id="cd19696">
    <property type="entry name" value="bHLH-PAS_AhR_like"/>
    <property type="match status" value="1"/>
</dbReference>
<dbReference type="OMA" id="NDCITHN"/>
<dbReference type="Proteomes" id="UP001108240">
    <property type="component" value="Unplaced"/>
</dbReference>
<reference evidence="9" key="2">
    <citation type="submission" date="2025-09" db="UniProtKB">
        <authorList>
            <consortium name="Ensembl"/>
        </authorList>
    </citation>
    <scope>IDENTIFICATION</scope>
</reference>
<keyword evidence="10" id="KW-1185">Reference proteome</keyword>
<dbReference type="Ensembl" id="ENSCCRT00000186179.1">
    <property type="protein sequence ID" value="ENSCCRP00000120491.1"/>
    <property type="gene ID" value="ENSCCRG00000069199.1"/>
</dbReference>
<dbReference type="PROSITE" id="PS50888">
    <property type="entry name" value="BHLH"/>
    <property type="match status" value="1"/>
</dbReference>
<evidence type="ECO:0000259" key="7">
    <source>
        <dbReference type="PROSITE" id="PS50112"/>
    </source>
</evidence>
<dbReference type="GeneTree" id="ENSGT00940000154486"/>
<evidence type="ECO:0000256" key="2">
    <source>
        <dbReference type="ARBA" id="ARBA00023015"/>
    </source>
</evidence>
<evidence type="ECO:0000256" key="3">
    <source>
        <dbReference type="ARBA" id="ARBA00023125"/>
    </source>
</evidence>
<dbReference type="PROSITE" id="PS50112">
    <property type="entry name" value="PAS"/>
    <property type="match status" value="1"/>
</dbReference>
<dbReference type="CDD" id="cd00130">
    <property type="entry name" value="PAS"/>
    <property type="match status" value="2"/>
</dbReference>
<dbReference type="InterPro" id="IPR013767">
    <property type="entry name" value="PAS_fold"/>
</dbReference>
<organism evidence="9 10">
    <name type="scientific">Cyprinus carpio carpio</name>
    <dbReference type="NCBI Taxonomy" id="630221"/>
    <lineage>
        <taxon>Eukaryota</taxon>
        <taxon>Metazoa</taxon>
        <taxon>Chordata</taxon>
        <taxon>Craniata</taxon>
        <taxon>Vertebrata</taxon>
        <taxon>Euteleostomi</taxon>
        <taxon>Actinopterygii</taxon>
        <taxon>Neopterygii</taxon>
        <taxon>Teleostei</taxon>
        <taxon>Ostariophysi</taxon>
        <taxon>Cypriniformes</taxon>
        <taxon>Cyprinidae</taxon>
        <taxon>Cyprininae</taxon>
        <taxon>Cyprinus</taxon>
    </lineage>
</organism>
<keyword evidence="2" id="KW-0805">Transcription regulation</keyword>
<proteinExistence type="predicted"/>
<dbReference type="SMART" id="SM00091">
    <property type="entry name" value="PAS"/>
    <property type="match status" value="2"/>
</dbReference>
<dbReference type="Pfam" id="PF00989">
    <property type="entry name" value="PAS"/>
    <property type="match status" value="1"/>
</dbReference>
<evidence type="ECO:0000259" key="8">
    <source>
        <dbReference type="PROSITE" id="PS50888"/>
    </source>
</evidence>
<keyword evidence="4" id="KW-0804">Transcription</keyword>
<evidence type="ECO:0000256" key="1">
    <source>
        <dbReference type="ARBA" id="ARBA00004123"/>
    </source>
</evidence>
<feature type="domain" description="BHLH" evidence="8">
    <location>
        <begin position="43"/>
        <end position="96"/>
    </location>
</feature>
<comment type="subcellular location">
    <subcellularLocation>
        <location evidence="1">Nucleus</location>
    </subcellularLocation>
</comment>
<evidence type="ECO:0008006" key="11">
    <source>
        <dbReference type="Google" id="ProtNLM"/>
    </source>
</evidence>
<reference evidence="9" key="1">
    <citation type="submission" date="2025-08" db="UniProtKB">
        <authorList>
            <consortium name="Ensembl"/>
        </authorList>
    </citation>
    <scope>IDENTIFICATION</scope>
</reference>
<keyword evidence="5" id="KW-0539">Nucleus</keyword>
<dbReference type="InterPro" id="IPR036638">
    <property type="entry name" value="HLH_DNA-bd_sf"/>
</dbReference>
<dbReference type="GO" id="GO:0005634">
    <property type="term" value="C:nucleus"/>
    <property type="evidence" value="ECO:0007669"/>
    <property type="project" value="UniProtKB-SubCell"/>
</dbReference>
<dbReference type="GO" id="GO:0046983">
    <property type="term" value="F:protein dimerization activity"/>
    <property type="evidence" value="ECO:0007669"/>
    <property type="project" value="InterPro"/>
</dbReference>
<evidence type="ECO:0000313" key="10">
    <source>
        <dbReference type="Proteomes" id="UP001108240"/>
    </source>
</evidence>
<dbReference type="InterPro" id="IPR035965">
    <property type="entry name" value="PAS-like_dom_sf"/>
</dbReference>
<dbReference type="FunFam" id="3.30.450.20:FF:000035">
    <property type="entry name" value="Aryl hydrocarbon receptor"/>
    <property type="match status" value="1"/>
</dbReference>
<dbReference type="SUPFAM" id="SSF55785">
    <property type="entry name" value="PYP-like sensor domain (PAS domain)"/>
    <property type="match status" value="2"/>
</dbReference>
<keyword evidence="3" id="KW-0238">DNA-binding</keyword>
<feature type="domain" description="PAS" evidence="7">
    <location>
        <begin position="133"/>
        <end position="196"/>
    </location>
</feature>
<dbReference type="Gene3D" id="4.10.280.10">
    <property type="entry name" value="Helix-loop-helix DNA-binding domain"/>
    <property type="match status" value="1"/>
</dbReference>
<feature type="compositionally biased region" description="Polar residues" evidence="6">
    <location>
        <begin position="568"/>
        <end position="585"/>
    </location>
</feature>
<dbReference type="Pfam" id="PF14598">
    <property type="entry name" value="PAS_11"/>
    <property type="match status" value="1"/>
</dbReference>
<protein>
    <recommendedName>
        <fullName evidence="11">Aryl hydrocarbon receptor 2</fullName>
    </recommendedName>
</protein>
<feature type="region of interest" description="Disordered" evidence="6">
    <location>
        <begin position="567"/>
        <end position="586"/>
    </location>
</feature>
<dbReference type="GO" id="GO:0048513">
    <property type="term" value="P:animal organ development"/>
    <property type="evidence" value="ECO:0007669"/>
    <property type="project" value="UniProtKB-ARBA"/>
</dbReference>
<dbReference type="SUPFAM" id="SSF47459">
    <property type="entry name" value="HLH, helix-loop-helix DNA-binding domain"/>
    <property type="match status" value="1"/>
</dbReference>
<evidence type="ECO:0000256" key="4">
    <source>
        <dbReference type="ARBA" id="ARBA00023163"/>
    </source>
</evidence>
<dbReference type="InterPro" id="IPR039091">
    <property type="entry name" value="AHR/AHRR"/>
</dbReference>
<name>A0A9J7YMM0_CYPCA</name>
<dbReference type="AlphaFoldDB" id="A0A9J7YMM0"/>
<dbReference type="GO" id="GO:0004879">
    <property type="term" value="F:nuclear receptor activity"/>
    <property type="evidence" value="ECO:0007669"/>
    <property type="project" value="TreeGrafter"/>
</dbReference>
<dbReference type="Gene3D" id="3.30.450.20">
    <property type="entry name" value="PAS domain"/>
    <property type="match status" value="2"/>
</dbReference>
<dbReference type="PANTHER" id="PTHR10649">
    <property type="entry name" value="ARYL HYDROCARBON RECEPTOR"/>
    <property type="match status" value="1"/>
</dbReference>
<dbReference type="GO" id="GO:0006805">
    <property type="term" value="P:xenobiotic metabolic process"/>
    <property type="evidence" value="ECO:0007669"/>
    <property type="project" value="InterPro"/>
</dbReference>
<evidence type="ECO:0000313" key="9">
    <source>
        <dbReference type="Ensembl" id="ENSCCRP00000120491.1"/>
    </source>
</evidence>
<dbReference type="GO" id="GO:0000976">
    <property type="term" value="F:transcription cis-regulatory region binding"/>
    <property type="evidence" value="ECO:0007669"/>
    <property type="project" value="TreeGrafter"/>
</dbReference>
<dbReference type="InterPro" id="IPR011598">
    <property type="entry name" value="bHLH_dom"/>
</dbReference>
<sequence length="798" mass="89078">MYTVFYLVSNGLLCELCKLHGYEFSGLSTDRFYSCSCGLETKHNDATKSNPSKRHRDRLNGELCNLTALLPLPEEVRTRLDKLSVLRLSVGYLKIKNYFTATLRKNSGPEFFCNDGETTASLAGIGVSEGDLLLQALNGFVLVVSTDGSIFYASPTIQDYLGFNQSDVVHQSVFDLLHIDDRVTFKCQLHFALDPESSIDGWCQYVLNVPSLELHTVHITDSERVPPENSSFLERSFCCRLRCLLDNSSGFLALNFQGRLKYLHRQDRTTEGEASGLSELALFAIATPVQPPAILEIRTRTLFFQSKHKLDFTPVGMDTRGKVVLGYTEQELCMRGSGYQFIHAADMMYCADKHLRMMKTGESGFSIFRLLSKTGVWIWVQANARMVLKAGKPDFIICRQKPLTNEEGEEHLLQRQLQLPFNFATGEALLYETFPSLMIPGLQVHPSSTAVHPDSLLGSLQSQDHSVYNRPPEPASHFSLKNIFMDSHALLSVPNSIQWDFTSQAMLPSSPDMDGVLKEQLKEEEAALLQLQEEEPIQLNDILANDVFSYVEDALLREASARDIMLNGPTSQSDTTGRHQNSVSPGNPIMRCEYSSSHSQKLTESDFYGQKAPERECANDSLDLFGTLKSFPHPPNSCNSIPGHVSIPFHNTHSSSIEQTGMVLSDPSQNNHLSPSVPGRPFSVNIQHAVHRGTLPPWQPQQHAIPLTLQRSHCVQNDCITHNPPVTQHQQDFQSQTELCSPYTMNHSHRSHISQNPSSSSSSFSYQRCTLSSNEPFSGLYIPASMSTDCSCASCHLD</sequence>
<dbReference type="PANTHER" id="PTHR10649:SF17">
    <property type="entry name" value="ARYL HYDROCARBON RECEPTOR 2"/>
    <property type="match status" value="1"/>
</dbReference>
<dbReference type="FunFam" id="3.30.450.20:FF:000019">
    <property type="entry name" value="Aryl hydrocarbon receptor 1"/>
    <property type="match status" value="1"/>
</dbReference>
<dbReference type="InterPro" id="IPR000014">
    <property type="entry name" value="PAS"/>
</dbReference>
<evidence type="ECO:0000256" key="5">
    <source>
        <dbReference type="ARBA" id="ARBA00023242"/>
    </source>
</evidence>
<evidence type="ECO:0000256" key="6">
    <source>
        <dbReference type="SAM" id="MobiDB-lite"/>
    </source>
</evidence>